<name>A0A7R9A590_9CRUS</name>
<keyword evidence="1" id="KW-0472">Membrane</keyword>
<dbReference type="Proteomes" id="UP000677054">
    <property type="component" value="Unassembled WGS sequence"/>
</dbReference>
<keyword evidence="1" id="KW-0812">Transmembrane</keyword>
<evidence type="ECO:0000313" key="3">
    <source>
        <dbReference type="Proteomes" id="UP000677054"/>
    </source>
</evidence>
<evidence type="ECO:0000256" key="1">
    <source>
        <dbReference type="SAM" id="Phobius"/>
    </source>
</evidence>
<proteinExistence type="predicted"/>
<feature type="transmembrane region" description="Helical" evidence="1">
    <location>
        <begin position="116"/>
        <end position="137"/>
    </location>
</feature>
<feature type="transmembrane region" description="Helical" evidence="1">
    <location>
        <begin position="84"/>
        <end position="104"/>
    </location>
</feature>
<dbReference type="EMBL" id="LR901490">
    <property type="protein sequence ID" value="CAD7248742.1"/>
    <property type="molecule type" value="Genomic_DNA"/>
</dbReference>
<sequence length="147" mass="16027">MCAYGDTRERFRLQILGAAALALFRVAQDIRSEPPQEVGRSRDPVEPDLDMSNVIVGTLVGLFLSNLVRSVAHLVDLDHESAEVLHEVVSALFYTMAGIILIGNTRHSCSTQGDDFLLACGIVCLFVGVFYFADALLSGQKGRSIKE</sequence>
<evidence type="ECO:0000313" key="2">
    <source>
        <dbReference type="EMBL" id="CAD7248742.1"/>
    </source>
</evidence>
<dbReference type="EMBL" id="CAJPEV010001973">
    <property type="protein sequence ID" value="CAG0895141.1"/>
    <property type="molecule type" value="Genomic_DNA"/>
</dbReference>
<keyword evidence="3" id="KW-1185">Reference proteome</keyword>
<accession>A0A7R9A590</accession>
<protein>
    <submittedName>
        <fullName evidence="2">Uncharacterized protein</fullName>
    </submittedName>
</protein>
<feature type="transmembrane region" description="Helical" evidence="1">
    <location>
        <begin position="51"/>
        <end position="72"/>
    </location>
</feature>
<dbReference type="AlphaFoldDB" id="A0A7R9A590"/>
<organism evidence="2">
    <name type="scientific">Darwinula stevensoni</name>
    <dbReference type="NCBI Taxonomy" id="69355"/>
    <lineage>
        <taxon>Eukaryota</taxon>
        <taxon>Metazoa</taxon>
        <taxon>Ecdysozoa</taxon>
        <taxon>Arthropoda</taxon>
        <taxon>Crustacea</taxon>
        <taxon>Oligostraca</taxon>
        <taxon>Ostracoda</taxon>
        <taxon>Podocopa</taxon>
        <taxon>Podocopida</taxon>
        <taxon>Darwinulocopina</taxon>
        <taxon>Darwinuloidea</taxon>
        <taxon>Darwinulidae</taxon>
        <taxon>Darwinula</taxon>
    </lineage>
</organism>
<reference evidence="2" key="1">
    <citation type="submission" date="2020-11" db="EMBL/GenBank/DDBJ databases">
        <authorList>
            <person name="Tran Van P."/>
        </authorList>
    </citation>
    <scope>NUCLEOTIDE SEQUENCE</scope>
</reference>
<keyword evidence="1" id="KW-1133">Transmembrane helix</keyword>
<gene>
    <name evidence="2" type="ORF">DSTB1V02_LOCUS8551</name>
</gene>